<sequence length="376" mass="41654">NKSVLTAYNMLTRETAFLLTCVPVNVESHSFLTETLKIMFYLLLFIVTVVECQLNFKVEQRLDELNLQCQVSGTNILNNINIGKLVISKHSGRFLEALATVSVHHSHNEPVSALSNAYVTGHVSQNTSVTPNLRIQWTNIDDGLNGNYTCQAYDVNNNLISSKQAYIKVIPTGPRFVATPSVIHVGLTKRLDISCSVPDPVSLNVSKVGSIEIFKIQNGCQCLFARIRSTSGEAFTTGRIGANVSGSIDRNNGDFVISWNNPTSDLAGEYICEVSVIGNQGNPVFFTKGINITWETPDQELLIRRLSEMTKRHEKLTEVEQEEEHLLEEAVQILNTTEKSQCRNPTSCDDVYFSLSPGQHIVRVEPEDGLGPITVL</sequence>
<dbReference type="EMBL" id="HACG01026919">
    <property type="protein sequence ID" value="CEK73784.1"/>
    <property type="molecule type" value="Transcribed_RNA"/>
</dbReference>
<dbReference type="AlphaFoldDB" id="A0A0B6ZYN9"/>
<name>A0A0B6ZYN9_9EUPU</name>
<accession>A0A0B6ZYN9</accession>
<organism evidence="1">
    <name type="scientific">Arion vulgaris</name>
    <dbReference type="NCBI Taxonomy" id="1028688"/>
    <lineage>
        <taxon>Eukaryota</taxon>
        <taxon>Metazoa</taxon>
        <taxon>Spiralia</taxon>
        <taxon>Lophotrochozoa</taxon>
        <taxon>Mollusca</taxon>
        <taxon>Gastropoda</taxon>
        <taxon>Heterobranchia</taxon>
        <taxon>Euthyneura</taxon>
        <taxon>Panpulmonata</taxon>
        <taxon>Eupulmonata</taxon>
        <taxon>Stylommatophora</taxon>
        <taxon>Helicina</taxon>
        <taxon>Arionoidea</taxon>
        <taxon>Arionidae</taxon>
        <taxon>Arion</taxon>
    </lineage>
</organism>
<dbReference type="SUPFAM" id="SSF48726">
    <property type="entry name" value="Immunoglobulin"/>
    <property type="match status" value="1"/>
</dbReference>
<proteinExistence type="predicted"/>
<evidence type="ECO:0008006" key="2">
    <source>
        <dbReference type="Google" id="ProtNLM"/>
    </source>
</evidence>
<evidence type="ECO:0000313" key="1">
    <source>
        <dbReference type="EMBL" id="CEK73784.1"/>
    </source>
</evidence>
<feature type="non-terminal residue" evidence="1">
    <location>
        <position position="1"/>
    </location>
</feature>
<reference evidence="1" key="1">
    <citation type="submission" date="2014-12" db="EMBL/GenBank/DDBJ databases">
        <title>Insight into the proteome of Arion vulgaris.</title>
        <authorList>
            <person name="Aradska J."/>
            <person name="Bulat T."/>
            <person name="Smidak R."/>
            <person name="Sarate P."/>
            <person name="Gangsoo J."/>
            <person name="Sialana F."/>
            <person name="Bilban M."/>
            <person name="Lubec G."/>
        </authorList>
    </citation>
    <scope>NUCLEOTIDE SEQUENCE</scope>
    <source>
        <tissue evidence="1">Skin</tissue>
    </source>
</reference>
<protein>
    <recommendedName>
        <fullName evidence="2">Ig-like domain-containing protein</fullName>
    </recommendedName>
</protein>
<gene>
    <name evidence="1" type="primary">ORF88255</name>
</gene>
<dbReference type="InterPro" id="IPR036179">
    <property type="entry name" value="Ig-like_dom_sf"/>
</dbReference>